<dbReference type="CDD" id="cd24048">
    <property type="entry name" value="ASKHA_NBD_FtsA"/>
    <property type="match status" value="1"/>
</dbReference>
<keyword evidence="1 5" id="KW-1003">Cell membrane</keyword>
<proteinExistence type="inferred from homology"/>
<dbReference type="SUPFAM" id="SSF53067">
    <property type="entry name" value="Actin-like ATPase domain"/>
    <property type="match status" value="2"/>
</dbReference>
<evidence type="ECO:0000256" key="3">
    <source>
        <dbReference type="ARBA" id="ARBA00023136"/>
    </source>
</evidence>
<dbReference type="RefSeq" id="WP_021799930.1">
    <property type="nucleotide sequence ID" value="NZ_APHI01000002.1"/>
</dbReference>
<dbReference type="PATRIC" id="fig|1269275.4.peg.1273"/>
<dbReference type="GO" id="GO:0009898">
    <property type="term" value="C:cytoplasmic side of plasma membrane"/>
    <property type="evidence" value="ECO:0007669"/>
    <property type="project" value="UniProtKB-UniRule"/>
</dbReference>
<accession>S6GBF8</accession>
<protein>
    <recommendedName>
        <fullName evidence="5 6">Cell division protein FtsA</fullName>
    </recommendedName>
</protein>
<evidence type="ECO:0000256" key="5">
    <source>
        <dbReference type="HAMAP-Rule" id="MF_02033"/>
    </source>
</evidence>
<dbReference type="InterPro" id="IPR043129">
    <property type="entry name" value="ATPase_NBD"/>
</dbReference>
<dbReference type="HAMAP" id="MF_02033">
    <property type="entry name" value="FtsA"/>
    <property type="match status" value="1"/>
</dbReference>
<dbReference type="InterPro" id="IPR020823">
    <property type="entry name" value="Cell_div_FtsA"/>
</dbReference>
<dbReference type="PANTHER" id="PTHR32432">
    <property type="entry name" value="CELL DIVISION PROTEIN FTSA-RELATED"/>
    <property type="match status" value="1"/>
</dbReference>
<organism evidence="8 9">
    <name type="scientific">Anaplasma phagocytophilum str. CRT38</name>
    <dbReference type="NCBI Taxonomy" id="1269275"/>
    <lineage>
        <taxon>Bacteria</taxon>
        <taxon>Pseudomonadati</taxon>
        <taxon>Pseudomonadota</taxon>
        <taxon>Alphaproteobacteria</taxon>
        <taxon>Rickettsiales</taxon>
        <taxon>Anaplasmataceae</taxon>
        <taxon>Anaplasma</taxon>
        <taxon>phagocytophilum group</taxon>
    </lineage>
</organism>
<keyword evidence="3 5" id="KW-0472">Membrane</keyword>
<dbReference type="PANTHER" id="PTHR32432:SF4">
    <property type="entry name" value="CELL DIVISION PROTEIN FTSA"/>
    <property type="match status" value="1"/>
</dbReference>
<evidence type="ECO:0000256" key="4">
    <source>
        <dbReference type="ARBA" id="ARBA00023306"/>
    </source>
</evidence>
<comment type="similarity">
    <text evidence="5 6">Belongs to the FtsA/MreB family.</text>
</comment>
<comment type="caution">
    <text evidence="8">The sequence shown here is derived from an EMBL/GenBank/DDBJ whole genome shotgun (WGS) entry which is preliminary data.</text>
</comment>
<feature type="domain" description="SHS2" evidence="7">
    <location>
        <begin position="44"/>
        <end position="229"/>
    </location>
</feature>
<keyword evidence="4 5" id="KW-0131">Cell cycle</keyword>
<dbReference type="InterPro" id="IPR003494">
    <property type="entry name" value="SHS2_FtsA"/>
</dbReference>
<evidence type="ECO:0000256" key="1">
    <source>
        <dbReference type="ARBA" id="ARBA00022475"/>
    </source>
</evidence>
<comment type="function">
    <text evidence="5 6">Cell division protein that is involved in the assembly of the Z ring. May serve as a membrane anchor for the Z ring.</text>
</comment>
<name>S6GBF8_ANAPH</name>
<dbReference type="Pfam" id="PF02491">
    <property type="entry name" value="SHS2_FTSA"/>
    <property type="match status" value="1"/>
</dbReference>
<evidence type="ECO:0000259" key="7">
    <source>
        <dbReference type="SMART" id="SM00842"/>
    </source>
</evidence>
<dbReference type="GO" id="GO:0043093">
    <property type="term" value="P:FtsZ-dependent cytokinesis"/>
    <property type="evidence" value="ECO:0007669"/>
    <property type="project" value="UniProtKB-UniRule"/>
</dbReference>
<evidence type="ECO:0000313" key="9">
    <source>
        <dbReference type="Proteomes" id="UP000053165"/>
    </source>
</evidence>
<gene>
    <name evidence="5" type="primary">ftsA</name>
    <name evidence="8" type="ORF">CRT38_05147</name>
</gene>
<dbReference type="PIRSF" id="PIRSF003101">
    <property type="entry name" value="FtsA"/>
    <property type="match status" value="1"/>
</dbReference>
<dbReference type="Pfam" id="PF14450">
    <property type="entry name" value="FtsA"/>
    <property type="match status" value="1"/>
</dbReference>
<comment type="subcellular location">
    <subcellularLocation>
        <location evidence="5">Cell membrane</location>
        <topology evidence="5">Peripheral membrane protein</topology>
        <orientation evidence="5">Cytoplasmic side</orientation>
    </subcellularLocation>
    <text evidence="5">Localizes to the Z ring in an FtsZ-dependent manner. Targeted to the membrane through a conserved C-terminal amphipathic helix.</text>
</comment>
<dbReference type="Proteomes" id="UP000053165">
    <property type="component" value="Unassembled WGS sequence"/>
</dbReference>
<evidence type="ECO:0000256" key="6">
    <source>
        <dbReference type="PIRNR" id="PIRNR003101"/>
    </source>
</evidence>
<dbReference type="InterPro" id="IPR050696">
    <property type="entry name" value="FtsA/MreB"/>
</dbReference>
<comment type="subunit">
    <text evidence="5">Self-interacts. Interacts with FtsZ.</text>
</comment>
<dbReference type="NCBIfam" id="TIGR01174">
    <property type="entry name" value="ftsA"/>
    <property type="match status" value="1"/>
</dbReference>
<evidence type="ECO:0000313" key="8">
    <source>
        <dbReference type="EMBL" id="EOA62623.1"/>
    </source>
</evidence>
<dbReference type="SMART" id="SM00842">
    <property type="entry name" value="FtsA"/>
    <property type="match status" value="1"/>
</dbReference>
<sequence length="442" mass="48479">MTLRLRKKVRVFSLLFHVRALDNVSSERVVLIFEDKHDSYGLCVRVLDMGSTKVVCLAVKVNDEGVPEVIGVGYKPSEGINGGAIVNKQSAGCSVLSSIDLAEQVSAQTISQVYVTVSGCGVKSSNISNEVLSNVHEISERDIRRIMLQTYEKFSGEDIAIHNVPMAYHLDNLSNITELEGLYGSKLRADVHAVTVSKLALVNIEQCITSNNLMMGGCVAESYASGLACMTDDERELGTLVIDMGSNYTSMGFFYKGKYEHADCIPFGGHHITRDVSYGLCVSLKDAESIKVTHGSTMLFSSEDDYPIEICDVDGELKCVTKADIASIIRPRVEEILEFVKSRVDEHRNVVSKVVITGGCSKLLGIEKVASSILNRQVRVGTPINLKGMWPEYVGKPEMSAAVGSAMLIARTFYKRQCTKNNSHHPGSLEKVLRWIITKVEA</sequence>
<evidence type="ECO:0000256" key="2">
    <source>
        <dbReference type="ARBA" id="ARBA00022618"/>
    </source>
</evidence>
<reference evidence="8 9" key="1">
    <citation type="submission" date="2013-03" db="EMBL/GenBank/DDBJ databases">
        <title>Genome sequence of Anaplasma phagocytophilum strain CRT38.</title>
        <authorList>
            <person name="Felsheim R.F."/>
            <person name="Kurtti T.J."/>
            <person name="Munderloh U.G."/>
        </authorList>
    </citation>
    <scope>NUCLEOTIDE SEQUENCE [LARGE SCALE GENOMIC DNA]</scope>
    <source>
        <strain evidence="8 9">CRT38</strain>
    </source>
</reference>
<dbReference type="GO" id="GO:0032153">
    <property type="term" value="C:cell division site"/>
    <property type="evidence" value="ECO:0007669"/>
    <property type="project" value="UniProtKB-UniRule"/>
</dbReference>
<dbReference type="AlphaFoldDB" id="S6GBF8"/>
<dbReference type="Gene3D" id="3.30.420.40">
    <property type="match status" value="1"/>
</dbReference>
<keyword evidence="2 5" id="KW-0132">Cell division</keyword>
<dbReference type="EMBL" id="APHI01000002">
    <property type="protein sequence ID" value="EOA62623.1"/>
    <property type="molecule type" value="Genomic_DNA"/>
</dbReference>